<dbReference type="EMBL" id="CM055728">
    <property type="protein sequence ID" value="KAJ8016484.1"/>
    <property type="molecule type" value="Genomic_DNA"/>
</dbReference>
<protein>
    <submittedName>
        <fullName evidence="1">Uncharacterized protein</fullName>
    </submittedName>
</protein>
<proteinExistence type="predicted"/>
<keyword evidence="2" id="KW-1185">Reference proteome</keyword>
<accession>A0ACC2HKB2</accession>
<reference evidence="1" key="1">
    <citation type="submission" date="2021-05" db="EMBL/GenBank/DDBJ databases">
        <authorList>
            <person name="Pan Q."/>
            <person name="Jouanno E."/>
            <person name="Zahm M."/>
            <person name="Klopp C."/>
            <person name="Cabau C."/>
            <person name="Louis A."/>
            <person name="Berthelot C."/>
            <person name="Parey E."/>
            <person name="Roest Crollius H."/>
            <person name="Montfort J."/>
            <person name="Robinson-Rechavi M."/>
            <person name="Bouchez O."/>
            <person name="Lampietro C."/>
            <person name="Lopez Roques C."/>
            <person name="Donnadieu C."/>
            <person name="Postlethwait J."/>
            <person name="Bobe J."/>
            <person name="Dillon D."/>
            <person name="Chandos A."/>
            <person name="von Hippel F."/>
            <person name="Guiguen Y."/>
        </authorList>
    </citation>
    <scope>NUCLEOTIDE SEQUENCE</scope>
    <source>
        <strain evidence="1">YG-Jan2019</strain>
    </source>
</reference>
<evidence type="ECO:0000313" key="1">
    <source>
        <dbReference type="EMBL" id="KAJ8016484.1"/>
    </source>
</evidence>
<evidence type="ECO:0000313" key="2">
    <source>
        <dbReference type="Proteomes" id="UP001157502"/>
    </source>
</evidence>
<gene>
    <name evidence="1" type="ORF">DPEC_G00007710</name>
</gene>
<sequence>MLSSFAAVMTFGCRPPVSHGPAANAGPAAGTQPTLRSVCQPPLPVYTPREERAQPHQVKGVDFKRSPRRGITTGGVLVVAPVICLLRLSCPPGNSSPAAAHYARNASLGQMPGVWWHINTGMTTSPGHL</sequence>
<dbReference type="Proteomes" id="UP001157502">
    <property type="component" value="Chromosome 1"/>
</dbReference>
<organism evidence="1 2">
    <name type="scientific">Dallia pectoralis</name>
    <name type="common">Alaska blackfish</name>
    <dbReference type="NCBI Taxonomy" id="75939"/>
    <lineage>
        <taxon>Eukaryota</taxon>
        <taxon>Metazoa</taxon>
        <taxon>Chordata</taxon>
        <taxon>Craniata</taxon>
        <taxon>Vertebrata</taxon>
        <taxon>Euteleostomi</taxon>
        <taxon>Actinopterygii</taxon>
        <taxon>Neopterygii</taxon>
        <taxon>Teleostei</taxon>
        <taxon>Protacanthopterygii</taxon>
        <taxon>Esociformes</taxon>
        <taxon>Umbridae</taxon>
        <taxon>Dallia</taxon>
    </lineage>
</organism>
<comment type="caution">
    <text evidence="1">The sequence shown here is derived from an EMBL/GenBank/DDBJ whole genome shotgun (WGS) entry which is preliminary data.</text>
</comment>
<name>A0ACC2HKB2_DALPE</name>